<gene>
    <name evidence="3" type="ORF">SO694_00092039</name>
</gene>
<evidence type="ECO:0000256" key="1">
    <source>
        <dbReference type="ARBA" id="ARBA00038310"/>
    </source>
</evidence>
<dbReference type="Proteomes" id="UP001363151">
    <property type="component" value="Unassembled WGS sequence"/>
</dbReference>
<dbReference type="Pfam" id="PF04909">
    <property type="entry name" value="Amidohydro_2"/>
    <property type="match status" value="1"/>
</dbReference>
<comment type="similarity">
    <text evidence="1">Belongs to the metallo-dependent hydrolases superfamily.</text>
</comment>
<comment type="caution">
    <text evidence="3">The sequence shown here is derived from an EMBL/GenBank/DDBJ whole genome shotgun (WGS) entry which is preliminary data.</text>
</comment>
<evidence type="ECO:0000313" key="3">
    <source>
        <dbReference type="EMBL" id="KAK7236798.1"/>
    </source>
</evidence>
<organism evidence="3 4">
    <name type="scientific">Aureococcus anophagefferens</name>
    <name type="common">Harmful bloom alga</name>
    <dbReference type="NCBI Taxonomy" id="44056"/>
    <lineage>
        <taxon>Eukaryota</taxon>
        <taxon>Sar</taxon>
        <taxon>Stramenopiles</taxon>
        <taxon>Ochrophyta</taxon>
        <taxon>Pelagophyceae</taxon>
        <taxon>Pelagomonadales</taxon>
        <taxon>Pelagomonadaceae</taxon>
        <taxon>Aureococcus</taxon>
    </lineage>
</organism>
<feature type="domain" description="Amidohydrolase-related" evidence="2">
    <location>
        <begin position="13"/>
        <end position="327"/>
    </location>
</feature>
<dbReference type="InterPro" id="IPR006680">
    <property type="entry name" value="Amidohydro-rel"/>
</dbReference>
<dbReference type="InterPro" id="IPR032466">
    <property type="entry name" value="Metal_Hydrolase"/>
</dbReference>
<keyword evidence="4" id="KW-1185">Reference proteome</keyword>
<protein>
    <submittedName>
        <fullName evidence="3">Amidohydrolase</fullName>
    </submittedName>
</protein>
<sequence length="327" mass="35095">MAAQAQKFPADIVDCHHHFIEPQNNAFQGFLKSLGAPNYTCEQYASDCGALPISKTVHVEAMPDDGVAEAAWVESLADRHKVAAVVAKCDLSAPDAAAVLDGLAACAPKLRGVRFILDYDGPFGEDNATHVQCSLHGLDYLRDPEPAAAFERGFASLAARGLSFDLQCCPAQLPAAAALCAKHPDVAVVIDHLGKPRHLSQARDPFDAKAIDAWRRGMALMAAQPQVCVKLSMLGFAVPGWTEHDGKRALAKSLVKETVDLFGPDRCMFASNWHINGAVSNSDGADSCEVTMPELYATFQAWVDDWGLDAAAQRALFAGTAAKFYRL</sequence>
<dbReference type="InterPro" id="IPR052350">
    <property type="entry name" value="Metallo-dep_Lactonases"/>
</dbReference>
<dbReference type="PANTHER" id="PTHR43569">
    <property type="entry name" value="AMIDOHYDROLASE"/>
    <property type="match status" value="1"/>
</dbReference>
<dbReference type="EMBL" id="JBBJCI010000256">
    <property type="protein sequence ID" value="KAK7236798.1"/>
    <property type="molecule type" value="Genomic_DNA"/>
</dbReference>
<evidence type="ECO:0000259" key="2">
    <source>
        <dbReference type="Pfam" id="PF04909"/>
    </source>
</evidence>
<accession>A0ABR1FRR6</accession>
<dbReference type="PANTHER" id="PTHR43569:SF2">
    <property type="entry name" value="AMIDOHYDROLASE-RELATED DOMAIN-CONTAINING PROTEIN"/>
    <property type="match status" value="1"/>
</dbReference>
<dbReference type="Gene3D" id="3.20.20.140">
    <property type="entry name" value="Metal-dependent hydrolases"/>
    <property type="match status" value="1"/>
</dbReference>
<name>A0ABR1FRR6_AURAN</name>
<proteinExistence type="inferred from homology"/>
<reference evidence="3 4" key="1">
    <citation type="submission" date="2024-03" db="EMBL/GenBank/DDBJ databases">
        <title>Aureococcus anophagefferens CCMP1851 and Kratosvirus quantuckense: Draft genome of a second virus-susceptible host strain in the model system.</title>
        <authorList>
            <person name="Chase E."/>
            <person name="Truchon A.R."/>
            <person name="Schepens W."/>
            <person name="Wilhelm S.W."/>
        </authorList>
    </citation>
    <scope>NUCLEOTIDE SEQUENCE [LARGE SCALE GENOMIC DNA]</scope>
    <source>
        <strain evidence="3 4">CCMP1851</strain>
    </source>
</reference>
<dbReference type="SUPFAM" id="SSF51556">
    <property type="entry name" value="Metallo-dependent hydrolases"/>
    <property type="match status" value="1"/>
</dbReference>
<evidence type="ECO:0000313" key="4">
    <source>
        <dbReference type="Proteomes" id="UP001363151"/>
    </source>
</evidence>